<organism evidence="4 5">
    <name type="scientific">Amazona collaria</name>
    <name type="common">yellow-billed parrot</name>
    <dbReference type="NCBI Taxonomy" id="241587"/>
    <lineage>
        <taxon>Eukaryota</taxon>
        <taxon>Metazoa</taxon>
        <taxon>Chordata</taxon>
        <taxon>Craniata</taxon>
        <taxon>Vertebrata</taxon>
        <taxon>Euteleostomi</taxon>
        <taxon>Archelosauria</taxon>
        <taxon>Archosauria</taxon>
        <taxon>Dinosauria</taxon>
        <taxon>Saurischia</taxon>
        <taxon>Theropoda</taxon>
        <taxon>Coelurosauria</taxon>
        <taxon>Aves</taxon>
        <taxon>Neognathae</taxon>
        <taxon>Neoaves</taxon>
        <taxon>Telluraves</taxon>
        <taxon>Australaves</taxon>
        <taxon>Psittaciformes</taxon>
        <taxon>Psittacidae</taxon>
        <taxon>Amazona</taxon>
    </lineage>
</organism>
<dbReference type="Ensembl" id="ENSACOT00000001452.1">
    <property type="protein sequence ID" value="ENSACOP00000001406.1"/>
    <property type="gene ID" value="ENSACOG00000001019.1"/>
</dbReference>
<dbReference type="PANTHER" id="PTHR17102">
    <property type="entry name" value="NEURONAL REGENERATION-RELATED PROTEIN"/>
    <property type="match status" value="1"/>
</dbReference>
<dbReference type="GO" id="GO:0017015">
    <property type="term" value="P:regulation of transforming growth factor beta receptor signaling pathway"/>
    <property type="evidence" value="ECO:0007669"/>
    <property type="project" value="TreeGrafter"/>
</dbReference>
<protein>
    <recommendedName>
        <fullName evidence="1">Neuronal regeneration-related protein</fullName>
    </recommendedName>
    <alternativeName>
        <fullName evidence="2">Neuronal protein 3.1</fullName>
    </alternativeName>
    <alternativeName>
        <fullName evidence="3">Protein p311</fullName>
    </alternativeName>
</protein>
<evidence type="ECO:0000256" key="3">
    <source>
        <dbReference type="ARBA" id="ARBA00033348"/>
    </source>
</evidence>
<dbReference type="InterPro" id="IPR024417">
    <property type="entry name" value="Neuronal_3.1"/>
</dbReference>
<dbReference type="AlphaFoldDB" id="A0A8B9EX04"/>
<proteinExistence type="predicted"/>
<reference evidence="4" key="1">
    <citation type="submission" date="2025-08" db="UniProtKB">
        <authorList>
            <consortium name="Ensembl"/>
        </authorList>
    </citation>
    <scope>IDENTIFICATION</scope>
</reference>
<reference evidence="4" key="2">
    <citation type="submission" date="2025-09" db="UniProtKB">
        <authorList>
            <consortium name="Ensembl"/>
        </authorList>
    </citation>
    <scope>IDENTIFICATION</scope>
</reference>
<dbReference type="Proteomes" id="UP000694522">
    <property type="component" value="Unplaced"/>
</dbReference>
<evidence type="ECO:0000313" key="5">
    <source>
        <dbReference type="Proteomes" id="UP000694522"/>
    </source>
</evidence>
<evidence type="ECO:0000256" key="2">
    <source>
        <dbReference type="ARBA" id="ARBA00031310"/>
    </source>
</evidence>
<dbReference type="Pfam" id="PF11092">
    <property type="entry name" value="Alveol-reg_P311"/>
    <property type="match status" value="1"/>
</dbReference>
<evidence type="ECO:0000256" key="1">
    <source>
        <dbReference type="ARBA" id="ARBA00022173"/>
    </source>
</evidence>
<sequence length="72" mass="7915">MSKFSSSAVEVTCWLNSSAFCTANTCFSFLQGSLPISKEVNRKKKSEAEGASLIPVNGYGHHFTKIKYLCSF</sequence>
<dbReference type="GO" id="GO:0031103">
    <property type="term" value="P:axon regeneration"/>
    <property type="evidence" value="ECO:0007669"/>
    <property type="project" value="TreeGrafter"/>
</dbReference>
<name>A0A8B9EX04_9PSIT</name>
<keyword evidence="5" id="KW-1185">Reference proteome</keyword>
<evidence type="ECO:0000313" key="4">
    <source>
        <dbReference type="Ensembl" id="ENSACOP00000001406.1"/>
    </source>
</evidence>
<accession>A0A8B9EX04</accession>
<dbReference type="GO" id="GO:0045664">
    <property type="term" value="P:regulation of neuron differentiation"/>
    <property type="evidence" value="ECO:0007669"/>
    <property type="project" value="TreeGrafter"/>
</dbReference>
<dbReference type="PANTHER" id="PTHR17102:SF4">
    <property type="entry name" value="NEURONAL REGENERATION-RELATED PROTEIN"/>
    <property type="match status" value="1"/>
</dbReference>